<reference evidence="4" key="1">
    <citation type="journal article" date="2014" name="Proc. Natl. Acad. Sci. U.S.A.">
        <title>Extensive sampling of basidiomycete genomes demonstrates inadequacy of the white-rot/brown-rot paradigm for wood decay fungi.</title>
        <authorList>
            <person name="Riley R."/>
            <person name="Salamov A.A."/>
            <person name="Brown D.W."/>
            <person name="Nagy L.G."/>
            <person name="Floudas D."/>
            <person name="Held B.W."/>
            <person name="Levasseur A."/>
            <person name="Lombard V."/>
            <person name="Morin E."/>
            <person name="Otillar R."/>
            <person name="Lindquist E.A."/>
            <person name="Sun H."/>
            <person name="LaButti K.M."/>
            <person name="Schmutz J."/>
            <person name="Jabbour D."/>
            <person name="Luo H."/>
            <person name="Baker S.E."/>
            <person name="Pisabarro A.G."/>
            <person name="Walton J.D."/>
            <person name="Blanchette R.A."/>
            <person name="Henrissat B."/>
            <person name="Martin F."/>
            <person name="Cullen D."/>
            <person name="Hibbett D.S."/>
            <person name="Grigoriev I.V."/>
        </authorList>
    </citation>
    <scope>NUCLEOTIDE SEQUENCE [LARGE SCALE GENOMIC DNA]</scope>
    <source>
        <strain evidence="4">CBS 339.88</strain>
    </source>
</reference>
<dbReference type="AlphaFoldDB" id="A0A067SRC1"/>
<evidence type="ECO:0000313" key="4">
    <source>
        <dbReference type="Proteomes" id="UP000027222"/>
    </source>
</evidence>
<keyword evidence="4" id="KW-1185">Reference proteome</keyword>
<dbReference type="Pfam" id="PF02845">
    <property type="entry name" value="CUE"/>
    <property type="match status" value="1"/>
</dbReference>
<proteinExistence type="predicted"/>
<feature type="chain" id="PRO_5001648556" description="CUE domain-containing protein" evidence="1">
    <location>
        <begin position="25"/>
        <end position="191"/>
    </location>
</feature>
<dbReference type="EMBL" id="KL142398">
    <property type="protein sequence ID" value="KDR70254.1"/>
    <property type="molecule type" value="Genomic_DNA"/>
</dbReference>
<dbReference type="PROSITE" id="PS51140">
    <property type="entry name" value="CUE"/>
    <property type="match status" value="1"/>
</dbReference>
<evidence type="ECO:0000259" key="2">
    <source>
        <dbReference type="PROSITE" id="PS51140"/>
    </source>
</evidence>
<feature type="domain" description="CUE" evidence="2">
    <location>
        <begin position="44"/>
        <end position="86"/>
    </location>
</feature>
<dbReference type="HOGENOM" id="CLU_083690_0_0_1"/>
<dbReference type="Proteomes" id="UP000027222">
    <property type="component" value="Unassembled WGS sequence"/>
</dbReference>
<dbReference type="OrthoDB" id="3824970at2759"/>
<protein>
    <recommendedName>
        <fullName evidence="2">CUE domain-containing protein</fullName>
    </recommendedName>
</protein>
<gene>
    <name evidence="3" type="ORF">GALMADRAFT_255143</name>
</gene>
<dbReference type="STRING" id="685588.A0A067SRC1"/>
<dbReference type="SMART" id="SM00546">
    <property type="entry name" value="CUE"/>
    <property type="match status" value="1"/>
</dbReference>
<name>A0A067SRC1_GALM3</name>
<dbReference type="Gene3D" id="1.10.8.10">
    <property type="entry name" value="DNA helicase RuvA subunit, C-terminal domain"/>
    <property type="match status" value="1"/>
</dbReference>
<dbReference type="GO" id="GO:0043130">
    <property type="term" value="F:ubiquitin binding"/>
    <property type="evidence" value="ECO:0007669"/>
    <property type="project" value="InterPro"/>
</dbReference>
<evidence type="ECO:0000256" key="1">
    <source>
        <dbReference type="SAM" id="SignalP"/>
    </source>
</evidence>
<accession>A0A067SRC1</accession>
<feature type="signal peptide" evidence="1">
    <location>
        <begin position="1"/>
        <end position="24"/>
    </location>
</feature>
<dbReference type="CDD" id="cd14424">
    <property type="entry name" value="CUE_Cue1p_like"/>
    <property type="match status" value="1"/>
</dbReference>
<dbReference type="InterPro" id="IPR003892">
    <property type="entry name" value="CUE"/>
</dbReference>
<sequence length="191" mass="20922">MGEVVNVLVAFAVIVFLFRWATSGKDSSDQRTAADALGFRPKNVTQEMVDTISHMFPDIPADNIRYDLLRTGNVELTTNKILERGYLDAPPAAYHTLYPRAPVSAAALAGAAGRGTTTATPAKPKDTLISRYGLNDRAQKVEEIKDEELGGKAVWEDSAEKREASLKERKAKMILAARQRFLAQQKATDAT</sequence>
<evidence type="ECO:0000313" key="3">
    <source>
        <dbReference type="EMBL" id="KDR70254.1"/>
    </source>
</evidence>
<organism evidence="3 4">
    <name type="scientific">Galerina marginata (strain CBS 339.88)</name>
    <dbReference type="NCBI Taxonomy" id="685588"/>
    <lineage>
        <taxon>Eukaryota</taxon>
        <taxon>Fungi</taxon>
        <taxon>Dikarya</taxon>
        <taxon>Basidiomycota</taxon>
        <taxon>Agaricomycotina</taxon>
        <taxon>Agaricomycetes</taxon>
        <taxon>Agaricomycetidae</taxon>
        <taxon>Agaricales</taxon>
        <taxon>Agaricineae</taxon>
        <taxon>Strophariaceae</taxon>
        <taxon>Galerina</taxon>
    </lineage>
</organism>
<keyword evidence="1" id="KW-0732">Signal</keyword>